<feature type="compositionally biased region" description="Acidic residues" evidence="4">
    <location>
        <begin position="42"/>
        <end position="54"/>
    </location>
</feature>
<dbReference type="OrthoDB" id="277439at2759"/>
<feature type="region of interest" description="Disordered" evidence="4">
    <location>
        <begin position="1"/>
        <end position="272"/>
    </location>
</feature>
<evidence type="ECO:0000256" key="3">
    <source>
        <dbReference type="ARBA" id="ARBA00023242"/>
    </source>
</evidence>
<feature type="compositionally biased region" description="Acidic residues" evidence="4">
    <location>
        <begin position="547"/>
        <end position="567"/>
    </location>
</feature>
<feature type="compositionally biased region" description="Basic and acidic residues" evidence="4">
    <location>
        <begin position="603"/>
        <end position="626"/>
    </location>
</feature>
<feature type="region of interest" description="Disordered" evidence="4">
    <location>
        <begin position="288"/>
        <end position="332"/>
    </location>
</feature>
<feature type="compositionally biased region" description="Basic and acidic residues" evidence="4">
    <location>
        <begin position="517"/>
        <end position="546"/>
    </location>
</feature>
<proteinExistence type="predicted"/>
<feature type="compositionally biased region" description="Acidic residues" evidence="4">
    <location>
        <begin position="134"/>
        <end position="167"/>
    </location>
</feature>
<organism evidence="5 6">
    <name type="scientific">Westerdykella ornata</name>
    <dbReference type="NCBI Taxonomy" id="318751"/>
    <lineage>
        <taxon>Eukaryota</taxon>
        <taxon>Fungi</taxon>
        <taxon>Dikarya</taxon>
        <taxon>Ascomycota</taxon>
        <taxon>Pezizomycotina</taxon>
        <taxon>Dothideomycetes</taxon>
        <taxon>Pleosporomycetidae</taxon>
        <taxon>Pleosporales</taxon>
        <taxon>Sporormiaceae</taxon>
        <taxon>Westerdykella</taxon>
    </lineage>
</organism>
<feature type="compositionally biased region" description="Basic and acidic residues" evidence="4">
    <location>
        <begin position="460"/>
        <end position="474"/>
    </location>
</feature>
<accession>A0A6A6JBW0</accession>
<keyword evidence="3" id="KW-0539">Nucleus</keyword>
<name>A0A6A6JBW0_WESOR</name>
<feature type="region of interest" description="Disordered" evidence="4">
    <location>
        <begin position="844"/>
        <end position="864"/>
    </location>
</feature>
<dbReference type="PANTHER" id="PTHR14150">
    <property type="entry name" value="U3 SMALL NUCLEOLAR RNA-ASSOCIATED PROTEIN 14"/>
    <property type="match status" value="1"/>
</dbReference>
<feature type="compositionally biased region" description="Acidic residues" evidence="4">
    <location>
        <begin position="203"/>
        <end position="232"/>
    </location>
</feature>
<protein>
    <submittedName>
        <fullName evidence="5">Utp14-domain-containing protein</fullName>
    </submittedName>
</protein>
<feature type="compositionally biased region" description="Basic residues" evidence="4">
    <location>
        <begin position="187"/>
        <end position="199"/>
    </location>
</feature>
<evidence type="ECO:0000256" key="1">
    <source>
        <dbReference type="ARBA" id="ARBA00004604"/>
    </source>
</evidence>
<feature type="compositionally biased region" description="Basic and acidic residues" evidence="4">
    <location>
        <begin position="288"/>
        <end position="313"/>
    </location>
</feature>
<evidence type="ECO:0000256" key="4">
    <source>
        <dbReference type="SAM" id="MobiDB-lite"/>
    </source>
</evidence>
<feature type="compositionally biased region" description="Low complexity" evidence="4">
    <location>
        <begin position="696"/>
        <end position="709"/>
    </location>
</feature>
<feature type="compositionally biased region" description="Basic and acidic residues" evidence="4">
    <location>
        <begin position="487"/>
        <end position="506"/>
    </location>
</feature>
<dbReference type="Proteomes" id="UP000800097">
    <property type="component" value="Unassembled WGS sequence"/>
</dbReference>
<feature type="compositionally biased region" description="Acidic residues" evidence="4">
    <location>
        <begin position="661"/>
        <end position="673"/>
    </location>
</feature>
<feature type="compositionally biased region" description="Polar residues" evidence="4">
    <location>
        <begin position="710"/>
        <end position="729"/>
    </location>
</feature>
<dbReference type="GO" id="GO:0006364">
    <property type="term" value="P:rRNA processing"/>
    <property type="evidence" value="ECO:0007669"/>
    <property type="project" value="InterPro"/>
</dbReference>
<evidence type="ECO:0000313" key="6">
    <source>
        <dbReference type="Proteomes" id="UP000800097"/>
    </source>
</evidence>
<dbReference type="GeneID" id="54547942"/>
<feature type="non-terminal residue" evidence="5">
    <location>
        <position position="1"/>
    </location>
</feature>
<dbReference type="PANTHER" id="PTHR14150:SF12">
    <property type="entry name" value="U3 SMALL NUCLEOLAR RNA-ASSOCIATED PROTEIN 14 HOMOLOG A"/>
    <property type="match status" value="1"/>
</dbReference>
<gene>
    <name evidence="5" type="ORF">EI97DRAFT_344873</name>
</gene>
<comment type="subcellular location">
    <subcellularLocation>
        <location evidence="1">Nucleus</location>
        <location evidence="1">Nucleolus</location>
    </subcellularLocation>
</comment>
<keyword evidence="2" id="KW-0597">Phosphoprotein</keyword>
<feature type="non-terminal residue" evidence="5">
    <location>
        <position position="948"/>
    </location>
</feature>
<dbReference type="Pfam" id="PF04615">
    <property type="entry name" value="Utp14"/>
    <property type="match status" value="1"/>
</dbReference>
<sequence length="948" mass="107281">LDAFAIAAHEVPERTKIRRSRLGELEEGPGASSTRRKRNRDEDEDGEGDEDEEEQPKRRRRGGDDEGSDEGSDSEGNTWTVGQVGSEDDSDIDSDEAFGESDEERFEGWAFRGSSSAQDRGKGVKRKGKRRVEEEDVDMEGEIDLDEESSADGEEDEEEDDLGEDAIDLATALDQYEESEDEDVHDRKQKKDKKNKKKPSAFDDSEPSEEDDFAADGADDFSSSEDDDEDEADKTARLRDLIASLPAEEEGTGRISRKDAHESGTPSEFGVMRKVDLLSIKSKISDPEKRKSLRLLQDDLKPSKRNDIARKLDAPLPKRQQDKLDRAAANEKANEVLSRWVDTVKKNRRAEHLSFPLKSAFESESMGESRLMPTTATGPANELESTIQSILQQSGLSNGKDDEEQLQKWEELQTNKLPLEEVAKRRAQLRRERELLFREEVRAKRIKKIKSKSYRRVHRKERERLAEREREELKAQGVDVSEDEREYNDRRRAEERMGAKHRESRWAKSVKKTGRAAWDEDARASVNELARRNEELRRRIEGKEIRDEDEDRSDFTSDEEEDDDSEEDPKSLIQKQLKRLKEKNPFTTDESKLGNMMFMQKAEAARRQRNDEDIERMRRELAGEESHSEEEDENSAKTGRMKFGPTKAVTTAIQPVRGEFEEMAGSDDDEEEARVEAGTNPEERAELATTGLSNGSAKASATTSQAQAQHGPSGQNADLKTAVKSNSGKQPDALWKAHDTVSALQKKSKSKSKAKTAEDDDFPDAHYSAPDADGFQTVTYGKNSDNDDDDTGDEGINHNQALVSALYAGDNVEAEFEAEKAAQMDEEAEKTITTHLPGWGAWVGDGLTKNEKKNKGKKSVTKQEGVKISKRKDLTLEKVIINERKIKKNSKFLATQLPFPFETREQYERSLRVPQGKEWTTKMTFQEATKPRVLLKQGIITPMKKPMV</sequence>
<feature type="compositionally biased region" description="Basic and acidic residues" evidence="4">
    <location>
        <begin position="319"/>
        <end position="332"/>
    </location>
</feature>
<dbReference type="AlphaFoldDB" id="A0A6A6JBW0"/>
<feature type="compositionally biased region" description="Acidic residues" evidence="4">
    <location>
        <begin position="86"/>
        <end position="105"/>
    </location>
</feature>
<reference evidence="5" key="1">
    <citation type="journal article" date="2020" name="Stud. Mycol.">
        <title>101 Dothideomycetes genomes: a test case for predicting lifestyles and emergence of pathogens.</title>
        <authorList>
            <person name="Haridas S."/>
            <person name="Albert R."/>
            <person name="Binder M."/>
            <person name="Bloem J."/>
            <person name="Labutti K."/>
            <person name="Salamov A."/>
            <person name="Andreopoulos B."/>
            <person name="Baker S."/>
            <person name="Barry K."/>
            <person name="Bills G."/>
            <person name="Bluhm B."/>
            <person name="Cannon C."/>
            <person name="Castanera R."/>
            <person name="Culley D."/>
            <person name="Daum C."/>
            <person name="Ezra D."/>
            <person name="Gonzalez J."/>
            <person name="Henrissat B."/>
            <person name="Kuo A."/>
            <person name="Liang C."/>
            <person name="Lipzen A."/>
            <person name="Lutzoni F."/>
            <person name="Magnuson J."/>
            <person name="Mondo S."/>
            <person name="Nolan M."/>
            <person name="Ohm R."/>
            <person name="Pangilinan J."/>
            <person name="Park H.-J."/>
            <person name="Ramirez L."/>
            <person name="Alfaro M."/>
            <person name="Sun H."/>
            <person name="Tritt A."/>
            <person name="Yoshinaga Y."/>
            <person name="Zwiers L.-H."/>
            <person name="Turgeon B."/>
            <person name="Goodwin S."/>
            <person name="Spatafora J."/>
            <person name="Crous P."/>
            <person name="Grigoriev I."/>
        </authorList>
    </citation>
    <scope>NUCLEOTIDE SEQUENCE</scope>
    <source>
        <strain evidence="5">CBS 379.55</strain>
    </source>
</reference>
<keyword evidence="6" id="KW-1185">Reference proteome</keyword>
<evidence type="ECO:0000256" key="2">
    <source>
        <dbReference type="ARBA" id="ARBA00022553"/>
    </source>
</evidence>
<dbReference type="GO" id="GO:0032040">
    <property type="term" value="C:small-subunit processome"/>
    <property type="evidence" value="ECO:0007669"/>
    <property type="project" value="InterPro"/>
</dbReference>
<dbReference type="EMBL" id="ML986505">
    <property type="protein sequence ID" value="KAF2274100.1"/>
    <property type="molecule type" value="Genomic_DNA"/>
</dbReference>
<feature type="region of interest" description="Disordered" evidence="4">
    <location>
        <begin position="453"/>
        <end position="798"/>
    </location>
</feature>
<evidence type="ECO:0000313" key="5">
    <source>
        <dbReference type="EMBL" id="KAF2274100.1"/>
    </source>
</evidence>
<dbReference type="InterPro" id="IPR006709">
    <property type="entry name" value="SSU_processome_Utp14"/>
</dbReference>
<dbReference type="RefSeq" id="XP_033651639.1">
    <property type="nucleotide sequence ID" value="XM_033794767.1"/>
</dbReference>